<keyword evidence="4" id="KW-0508">mRNA splicing</keyword>
<keyword evidence="3" id="KW-0507">mRNA processing</keyword>
<feature type="region of interest" description="Disordered" evidence="7">
    <location>
        <begin position="278"/>
        <end position="300"/>
    </location>
</feature>
<keyword evidence="5" id="KW-0539">Nucleus</keyword>
<dbReference type="Pfam" id="PF03343">
    <property type="entry name" value="SART-1"/>
    <property type="match status" value="2"/>
</dbReference>
<dbReference type="GeneID" id="17042326"/>
<comment type="similarity">
    <text evidence="2">Belongs to the SNU66/SART1 family.</text>
</comment>
<dbReference type="eggNOG" id="KOG2217">
    <property type="taxonomic scope" value="Eukaryota"/>
</dbReference>
<feature type="region of interest" description="Disordered" evidence="7">
    <location>
        <begin position="1"/>
        <end position="240"/>
    </location>
</feature>
<dbReference type="KEGG" id="csl:COCSUDRAFT_65845"/>
<feature type="region of interest" description="Disordered" evidence="7">
    <location>
        <begin position="700"/>
        <end position="781"/>
    </location>
</feature>
<feature type="compositionally biased region" description="Acidic residues" evidence="7">
    <location>
        <begin position="750"/>
        <end position="769"/>
    </location>
</feature>
<dbReference type="Pfam" id="PF19252">
    <property type="entry name" value="HIND"/>
    <property type="match status" value="1"/>
</dbReference>
<dbReference type="InterPro" id="IPR045347">
    <property type="entry name" value="HIND"/>
</dbReference>
<feature type="region of interest" description="Disordered" evidence="7">
    <location>
        <begin position="362"/>
        <end position="388"/>
    </location>
</feature>
<feature type="compositionally biased region" description="Basic and acidic residues" evidence="7">
    <location>
        <begin position="703"/>
        <end position="715"/>
    </location>
</feature>
<feature type="compositionally biased region" description="Pro residues" evidence="7">
    <location>
        <begin position="216"/>
        <end position="227"/>
    </location>
</feature>
<evidence type="ECO:0000313" key="9">
    <source>
        <dbReference type="Proteomes" id="UP000007264"/>
    </source>
</evidence>
<feature type="compositionally biased region" description="Low complexity" evidence="7">
    <location>
        <begin position="738"/>
        <end position="749"/>
    </location>
</feature>
<dbReference type="RefSeq" id="XP_005648872.1">
    <property type="nucleotide sequence ID" value="XM_005648815.1"/>
</dbReference>
<name>I0Z109_COCSC</name>
<feature type="compositionally biased region" description="Basic and acidic residues" evidence="7">
    <location>
        <begin position="67"/>
        <end position="112"/>
    </location>
</feature>
<feature type="compositionally biased region" description="Basic and acidic residues" evidence="7">
    <location>
        <begin position="120"/>
        <end position="195"/>
    </location>
</feature>
<feature type="compositionally biased region" description="Pro residues" evidence="7">
    <location>
        <begin position="984"/>
        <end position="993"/>
    </location>
</feature>
<proteinExistence type="inferred from homology"/>
<comment type="caution">
    <text evidence="8">The sequence shown here is derived from an EMBL/GenBank/DDBJ whole genome shotgun (WGS) entry which is preliminary data.</text>
</comment>
<keyword evidence="9" id="KW-1185">Reference proteome</keyword>
<feature type="compositionally biased region" description="Low complexity" evidence="7">
    <location>
        <begin position="228"/>
        <end position="239"/>
    </location>
</feature>
<evidence type="ECO:0000256" key="7">
    <source>
        <dbReference type="SAM" id="MobiDB-lite"/>
    </source>
</evidence>
<protein>
    <recommendedName>
        <fullName evidence="10">SART-1 protein</fullName>
    </recommendedName>
</protein>
<dbReference type="OrthoDB" id="5583at2759"/>
<gene>
    <name evidence="8" type="ORF">COCSUDRAFT_65845</name>
</gene>
<evidence type="ECO:0008006" key="10">
    <source>
        <dbReference type="Google" id="ProtNLM"/>
    </source>
</evidence>
<dbReference type="InterPro" id="IPR005011">
    <property type="entry name" value="SNU66/SART1"/>
</dbReference>
<evidence type="ECO:0000256" key="6">
    <source>
        <dbReference type="SAM" id="Coils"/>
    </source>
</evidence>
<dbReference type="EMBL" id="AGSI01000006">
    <property type="protein sequence ID" value="EIE24328.1"/>
    <property type="molecule type" value="Genomic_DNA"/>
</dbReference>
<dbReference type="STRING" id="574566.I0Z109"/>
<accession>I0Z109</accession>
<feature type="compositionally biased region" description="Acidic residues" evidence="7">
    <location>
        <begin position="206"/>
        <end position="215"/>
    </location>
</feature>
<feature type="compositionally biased region" description="Acidic residues" evidence="7">
    <location>
        <begin position="370"/>
        <end position="383"/>
    </location>
</feature>
<dbReference type="AlphaFoldDB" id="I0Z109"/>
<dbReference type="PANTHER" id="PTHR14152:SF5">
    <property type="entry name" value="U4_U6.U5 TRI-SNRNP-ASSOCIATED PROTEIN 1"/>
    <property type="match status" value="1"/>
</dbReference>
<evidence type="ECO:0000256" key="2">
    <source>
        <dbReference type="ARBA" id="ARBA00006076"/>
    </source>
</evidence>
<dbReference type="GO" id="GO:0046540">
    <property type="term" value="C:U4/U6 x U5 tri-snRNP complex"/>
    <property type="evidence" value="ECO:0007669"/>
    <property type="project" value="InterPro"/>
</dbReference>
<dbReference type="GO" id="GO:0045292">
    <property type="term" value="P:mRNA cis splicing, via spliceosome"/>
    <property type="evidence" value="ECO:0007669"/>
    <property type="project" value="TreeGrafter"/>
</dbReference>
<feature type="compositionally biased region" description="Basic and acidic residues" evidence="7">
    <location>
        <begin position="586"/>
        <end position="595"/>
    </location>
</feature>
<organism evidence="8 9">
    <name type="scientific">Coccomyxa subellipsoidea (strain C-169)</name>
    <name type="common">Green microalga</name>
    <dbReference type="NCBI Taxonomy" id="574566"/>
    <lineage>
        <taxon>Eukaryota</taxon>
        <taxon>Viridiplantae</taxon>
        <taxon>Chlorophyta</taxon>
        <taxon>core chlorophytes</taxon>
        <taxon>Trebouxiophyceae</taxon>
        <taxon>Trebouxiophyceae incertae sedis</taxon>
        <taxon>Coccomyxaceae</taxon>
        <taxon>Coccomyxa</taxon>
        <taxon>Coccomyxa subellipsoidea</taxon>
    </lineage>
</organism>
<dbReference type="Proteomes" id="UP000007264">
    <property type="component" value="Unassembled WGS sequence"/>
</dbReference>
<evidence type="ECO:0000256" key="5">
    <source>
        <dbReference type="ARBA" id="ARBA00023242"/>
    </source>
</evidence>
<evidence type="ECO:0000256" key="3">
    <source>
        <dbReference type="ARBA" id="ARBA00022664"/>
    </source>
</evidence>
<dbReference type="GO" id="GO:0000481">
    <property type="term" value="P:maturation of 5S rRNA"/>
    <property type="evidence" value="ECO:0007669"/>
    <property type="project" value="TreeGrafter"/>
</dbReference>
<sequence>MGRHEEEGTEVRKEKKEKSKHKHKDKDKEREKSSKYKDKNNSDGTVAKAEPEQNGDTSNGLPLPPRSGEKSREKSDRQPREKSRETESEVDKESRRDRDSRRERDGDKDREKDRHRHRDRDRDREEGSKKGEKEGRRDRDDERDKEERRRHDKDRDRDRKKVDRKEDGHRSERRDKEEHSRGEKAADADKDDRGKAAAKPSVAADPEGDFMEEDLPGPPSGPVPVPEEPAAASSVPEEPFVLDVKPQVQESGGEISMSIEETNRVRVSLGLKPLVMESEREQRQKEALAREAKRAEEEKEAKAAELAERIKAQREKRLEDEKLRKVKTLGAAADDVDDLGAWVSKSRALEEKAKAEARAKALKQARALEEQDDDFEESDEEDGAPLRNAKELAGMKVKHNADELAEGETVILTLADRNILDDKGDLDDDADELENALVIEQKKREKARRAAGKQHKPLFGEDGVQRGMLDKYDEEEEDAGMEIDESGAVNDEKARKQAEIKAKLAAAQQSAAGTAVAGYDARSEYFTKEEMAELFKPKKKKTKKKLRKKEAMEDLSFLEAEAEVAAAAGVADHGSRGSRAGPAETAEAKRARETAIKDERYKAALEKANYASLALKEDPGEERTLGEDEEELQAVLARARRAAAAKKEEAAAAAEGPGVARIAEQAAARRAADEAQRAADAAEGEDMAFTEAAEFARGITVEAAKEPASARESDSHMGIGDDVTQPEPLPKKVPKPEPAAAGGWVAAGADADEDADVDMADAGEDDDDAAAAPGDSVTRERAIGTGLGATLALLSERGELNDTIQWAGRNNDVMAAQHLTRSGQLKDVYSGGRQSSALEEKIERALTQRDEFGDIMTPKERFRHLCYGFHGINPSKNKQDKRFKKIAEEREKKKRLMGAGDDSDNPAARMHAVQEQTATPYLVLSGKVKPGQSSDPASGFATVERDPIALTPVLGGSQTPLTGNRKVEAMLGLKRPRDGEVSMAPPPPRKPRT</sequence>
<reference evidence="8 9" key="1">
    <citation type="journal article" date="2012" name="Genome Biol.">
        <title>The genome of the polar eukaryotic microalga coccomyxa subellipsoidea reveals traits of cold adaptation.</title>
        <authorList>
            <person name="Blanc G."/>
            <person name="Agarkova I."/>
            <person name="Grimwood J."/>
            <person name="Kuo A."/>
            <person name="Brueggeman A."/>
            <person name="Dunigan D."/>
            <person name="Gurnon J."/>
            <person name="Ladunga I."/>
            <person name="Lindquist E."/>
            <person name="Lucas S."/>
            <person name="Pangilinan J."/>
            <person name="Proschold T."/>
            <person name="Salamov A."/>
            <person name="Schmutz J."/>
            <person name="Weeks D."/>
            <person name="Yamada T."/>
            <person name="Claverie J.M."/>
            <person name="Grigoriev I."/>
            <person name="Van Etten J."/>
            <person name="Lomsadze A."/>
            <person name="Borodovsky M."/>
        </authorList>
    </citation>
    <scope>NUCLEOTIDE SEQUENCE [LARGE SCALE GENOMIC DNA]</scope>
    <source>
        <strain evidence="8 9">C-169</strain>
    </source>
</reference>
<evidence type="ECO:0000313" key="8">
    <source>
        <dbReference type="EMBL" id="EIE24328.1"/>
    </source>
</evidence>
<dbReference type="PANTHER" id="PTHR14152">
    <property type="entry name" value="SQUAMOUS CELL CARCINOMA ANTIGEN RECOGNISED BY CYTOTOXIC T LYMPHOCYTES"/>
    <property type="match status" value="1"/>
</dbReference>
<keyword evidence="6" id="KW-0175">Coiled coil</keyword>
<feature type="compositionally biased region" description="Basic and acidic residues" evidence="7">
    <location>
        <begin position="26"/>
        <end position="41"/>
    </location>
</feature>
<feature type="compositionally biased region" description="Basic and acidic residues" evidence="7">
    <location>
        <begin position="1"/>
        <end position="17"/>
    </location>
</feature>
<feature type="region of interest" description="Disordered" evidence="7">
    <location>
        <begin position="970"/>
        <end position="993"/>
    </location>
</feature>
<feature type="compositionally biased region" description="Acidic residues" evidence="7">
    <location>
        <begin position="472"/>
        <end position="485"/>
    </location>
</feature>
<feature type="coiled-coil region" evidence="6">
    <location>
        <begin position="629"/>
        <end position="685"/>
    </location>
</feature>
<evidence type="ECO:0000256" key="4">
    <source>
        <dbReference type="ARBA" id="ARBA00023187"/>
    </source>
</evidence>
<evidence type="ECO:0000256" key="1">
    <source>
        <dbReference type="ARBA" id="ARBA00004123"/>
    </source>
</evidence>
<feature type="region of interest" description="Disordered" evidence="7">
    <location>
        <begin position="566"/>
        <end position="595"/>
    </location>
</feature>
<comment type="subcellular location">
    <subcellularLocation>
        <location evidence="1">Nucleus</location>
    </subcellularLocation>
</comment>
<feature type="compositionally biased region" description="Basic residues" evidence="7">
    <location>
        <begin position="444"/>
        <end position="456"/>
    </location>
</feature>
<feature type="region of interest" description="Disordered" evidence="7">
    <location>
        <begin position="444"/>
        <end position="496"/>
    </location>
</feature>